<keyword evidence="9 13" id="KW-0067">ATP-binding</keyword>
<dbReference type="GO" id="GO:0005634">
    <property type="term" value="C:nucleus"/>
    <property type="evidence" value="ECO:0007669"/>
    <property type="project" value="UniProtKB-SubCell"/>
</dbReference>
<evidence type="ECO:0000256" key="10">
    <source>
        <dbReference type="ARBA" id="ARBA00023242"/>
    </source>
</evidence>
<keyword evidence="5" id="KW-0698">rRNA processing</keyword>
<name>A0A397V5U9_9GLOM</name>
<dbReference type="InterPro" id="IPR027417">
    <property type="entry name" value="P-loop_NTPase"/>
</dbReference>
<evidence type="ECO:0000256" key="8">
    <source>
        <dbReference type="ARBA" id="ARBA00022806"/>
    </source>
</evidence>
<dbReference type="CDD" id="cd00268">
    <property type="entry name" value="DEADc"/>
    <property type="match status" value="1"/>
</dbReference>
<evidence type="ECO:0000256" key="4">
    <source>
        <dbReference type="ARBA" id="ARBA00022517"/>
    </source>
</evidence>
<dbReference type="Proteomes" id="UP000266673">
    <property type="component" value="Unassembled WGS sequence"/>
</dbReference>
<comment type="similarity">
    <text evidence="2">Belongs to the DEAD box helicase family. DDX5/DBP2 subfamily.</text>
</comment>
<dbReference type="GO" id="GO:0003724">
    <property type="term" value="F:RNA helicase activity"/>
    <property type="evidence" value="ECO:0007669"/>
    <property type="project" value="UniProtKB-EC"/>
</dbReference>
<keyword evidence="8 13" id="KW-0347">Helicase</keyword>
<evidence type="ECO:0000256" key="13">
    <source>
        <dbReference type="RuleBase" id="RU000492"/>
    </source>
</evidence>
<proteinExistence type="inferred from homology"/>
<evidence type="ECO:0000256" key="5">
    <source>
        <dbReference type="ARBA" id="ARBA00022552"/>
    </source>
</evidence>
<comment type="function">
    <text evidence="11">ATP-dependent RNA helicase required for 60S ribosomal subunit synthesis. Involved in efficient pre-rRNA processing, predominantly at site A3, which is necessary for the normal formation of 25S and 5.8S rRNAs.</text>
</comment>
<sequence>MVASVVINNTNNKYQEHPTLASLPQSTIDEFFSTNVIQVVGDSTLKPIMSFEQLMVDKEIKRVLTRFDKPTPIQATCWPLCLSGKDVIGIAETGSGKTLAFIVPAVIHIKSPPYSPPNHQPYALVLAPTRELAIQTQQQCELFGSTCGIKSVCVYGGVSKGEQRRLLRKGVHIVVATPGRLLDLTNDGVCDISNVKYLVLDEADRMLDTGFEEEVRNIILKTREDRQTVMFSATWPESVRKLANDFLTNPIRVTIGSQNLTTNRNVTQIVEVIDDPSEKDRRLVTLLEKYHNRKNRVLIFVLYKKEASRVENMLARKGYEAQSIHGDKSQFQRIEALNAFRDGIYPLLIATDVASRGLDIPDVRYVINYTFPLTIEDYVHRIGRTGRAGNKGISHTLFTSCDKVHSGELIKILRQSNQQIPDSLLRFGTGIKKKEHKAYGAFYKEIDHNVKPTKIKFED</sequence>
<evidence type="ECO:0000256" key="1">
    <source>
        <dbReference type="ARBA" id="ARBA00004604"/>
    </source>
</evidence>
<protein>
    <recommendedName>
        <fullName evidence="3">RNA helicase</fullName>
        <ecNumber evidence="3">3.6.4.13</ecNumber>
    </recommendedName>
</protein>
<dbReference type="PROSITE" id="PS51192">
    <property type="entry name" value="HELICASE_ATP_BIND_1"/>
    <property type="match status" value="1"/>
</dbReference>
<dbReference type="Pfam" id="PF00271">
    <property type="entry name" value="Helicase_C"/>
    <property type="match status" value="1"/>
</dbReference>
<dbReference type="STRING" id="44941.A0A397V5U9"/>
<dbReference type="PROSITE" id="PS00039">
    <property type="entry name" value="DEAD_ATP_HELICASE"/>
    <property type="match status" value="1"/>
</dbReference>
<dbReference type="EMBL" id="QKWP01000573">
    <property type="protein sequence ID" value="RIB17944.1"/>
    <property type="molecule type" value="Genomic_DNA"/>
</dbReference>
<evidence type="ECO:0000313" key="17">
    <source>
        <dbReference type="EMBL" id="RIB17944.1"/>
    </source>
</evidence>
<dbReference type="GO" id="GO:0003676">
    <property type="term" value="F:nucleic acid binding"/>
    <property type="evidence" value="ECO:0007669"/>
    <property type="project" value="InterPro"/>
</dbReference>
<evidence type="ECO:0000256" key="11">
    <source>
        <dbReference type="ARBA" id="ARBA00037449"/>
    </source>
</evidence>
<accession>A0A397V5U9</accession>
<dbReference type="InterPro" id="IPR011545">
    <property type="entry name" value="DEAD/DEAH_box_helicase_dom"/>
</dbReference>
<dbReference type="InterPro" id="IPR044742">
    <property type="entry name" value="DEAD/DEAH_RhlB"/>
</dbReference>
<reference evidence="17 18" key="1">
    <citation type="submission" date="2018-06" db="EMBL/GenBank/DDBJ databases">
        <title>Comparative genomics reveals the genomic features of Rhizophagus irregularis, R. cerebriforme, R. diaphanum and Gigaspora rosea, and their symbiotic lifestyle signature.</title>
        <authorList>
            <person name="Morin E."/>
            <person name="San Clemente H."/>
            <person name="Chen E.C.H."/>
            <person name="De La Providencia I."/>
            <person name="Hainaut M."/>
            <person name="Kuo A."/>
            <person name="Kohler A."/>
            <person name="Murat C."/>
            <person name="Tang N."/>
            <person name="Roy S."/>
            <person name="Loubradou J."/>
            <person name="Henrissat B."/>
            <person name="Grigoriev I.V."/>
            <person name="Corradi N."/>
            <person name="Roux C."/>
            <person name="Martin F.M."/>
        </authorList>
    </citation>
    <scope>NUCLEOTIDE SEQUENCE [LARGE SCALE GENOMIC DNA]</scope>
    <source>
        <strain evidence="17 18">DAOM 194757</strain>
    </source>
</reference>
<dbReference type="EC" id="3.6.4.13" evidence="3"/>
<dbReference type="AlphaFoldDB" id="A0A397V5U9"/>
<dbReference type="FunFam" id="3.40.50.300:FF:000008">
    <property type="entry name" value="ATP-dependent RNA helicase RhlB"/>
    <property type="match status" value="1"/>
</dbReference>
<feature type="domain" description="DEAD-box RNA helicase Q" evidence="16">
    <location>
        <begin position="49"/>
        <end position="75"/>
    </location>
</feature>
<keyword evidence="18" id="KW-1185">Reference proteome</keyword>
<dbReference type="OrthoDB" id="196131at2759"/>
<evidence type="ECO:0000313" key="18">
    <source>
        <dbReference type="Proteomes" id="UP000266673"/>
    </source>
</evidence>
<dbReference type="GO" id="GO:0016787">
    <property type="term" value="F:hydrolase activity"/>
    <property type="evidence" value="ECO:0007669"/>
    <property type="project" value="UniProtKB-KW"/>
</dbReference>
<dbReference type="Pfam" id="PF00270">
    <property type="entry name" value="DEAD"/>
    <property type="match status" value="1"/>
</dbReference>
<dbReference type="SMART" id="SM00490">
    <property type="entry name" value="HELICc"/>
    <property type="match status" value="1"/>
</dbReference>
<dbReference type="PANTHER" id="PTHR47958">
    <property type="entry name" value="ATP-DEPENDENT RNA HELICASE DBP3"/>
    <property type="match status" value="1"/>
</dbReference>
<feature type="domain" description="Helicase C-terminal" evidence="15">
    <location>
        <begin position="282"/>
        <end position="428"/>
    </location>
</feature>
<evidence type="ECO:0000256" key="2">
    <source>
        <dbReference type="ARBA" id="ARBA00009334"/>
    </source>
</evidence>
<keyword evidence="10" id="KW-0539">Nucleus</keyword>
<dbReference type="CDD" id="cd18787">
    <property type="entry name" value="SF2_C_DEAD"/>
    <property type="match status" value="1"/>
</dbReference>
<evidence type="ECO:0000259" key="15">
    <source>
        <dbReference type="PROSITE" id="PS51194"/>
    </source>
</evidence>
<keyword evidence="6 13" id="KW-0547">Nucleotide-binding</keyword>
<organism evidence="17 18">
    <name type="scientific">Gigaspora rosea</name>
    <dbReference type="NCBI Taxonomy" id="44941"/>
    <lineage>
        <taxon>Eukaryota</taxon>
        <taxon>Fungi</taxon>
        <taxon>Fungi incertae sedis</taxon>
        <taxon>Mucoromycota</taxon>
        <taxon>Glomeromycotina</taxon>
        <taxon>Glomeromycetes</taxon>
        <taxon>Diversisporales</taxon>
        <taxon>Gigasporaceae</taxon>
        <taxon>Gigaspora</taxon>
    </lineage>
</organism>
<keyword evidence="4" id="KW-0690">Ribosome biogenesis</keyword>
<dbReference type="SMART" id="SM00487">
    <property type="entry name" value="DEXDc"/>
    <property type="match status" value="1"/>
</dbReference>
<evidence type="ECO:0000256" key="12">
    <source>
        <dbReference type="PROSITE-ProRule" id="PRU00552"/>
    </source>
</evidence>
<dbReference type="Gene3D" id="3.40.50.300">
    <property type="entry name" value="P-loop containing nucleotide triphosphate hydrolases"/>
    <property type="match status" value="2"/>
</dbReference>
<comment type="caution">
    <text evidence="17">The sequence shown here is derived from an EMBL/GenBank/DDBJ whole genome shotgun (WGS) entry which is preliminary data.</text>
</comment>
<evidence type="ECO:0000259" key="16">
    <source>
        <dbReference type="PROSITE" id="PS51195"/>
    </source>
</evidence>
<gene>
    <name evidence="17" type="ORF">C2G38_2131878</name>
</gene>
<dbReference type="PROSITE" id="PS51195">
    <property type="entry name" value="Q_MOTIF"/>
    <property type="match status" value="1"/>
</dbReference>
<dbReference type="PROSITE" id="PS51194">
    <property type="entry name" value="HELICASE_CTER"/>
    <property type="match status" value="1"/>
</dbReference>
<evidence type="ECO:0000256" key="3">
    <source>
        <dbReference type="ARBA" id="ARBA00012552"/>
    </source>
</evidence>
<comment type="subcellular location">
    <subcellularLocation>
        <location evidence="1">Nucleus</location>
        <location evidence="1">Nucleolus</location>
    </subcellularLocation>
</comment>
<evidence type="ECO:0000256" key="7">
    <source>
        <dbReference type="ARBA" id="ARBA00022801"/>
    </source>
</evidence>
<feature type="domain" description="Helicase ATP-binding" evidence="14">
    <location>
        <begin position="78"/>
        <end position="253"/>
    </location>
</feature>
<dbReference type="FunFam" id="3.40.50.300:FF:000079">
    <property type="entry name" value="probable ATP-dependent RNA helicase DDX17"/>
    <property type="match status" value="1"/>
</dbReference>
<dbReference type="InterPro" id="IPR014001">
    <property type="entry name" value="Helicase_ATP-bd"/>
</dbReference>
<evidence type="ECO:0000256" key="6">
    <source>
        <dbReference type="ARBA" id="ARBA00022741"/>
    </source>
</evidence>
<dbReference type="GO" id="GO:0005524">
    <property type="term" value="F:ATP binding"/>
    <property type="evidence" value="ECO:0007669"/>
    <property type="project" value="UniProtKB-KW"/>
</dbReference>
<evidence type="ECO:0000259" key="14">
    <source>
        <dbReference type="PROSITE" id="PS51192"/>
    </source>
</evidence>
<keyword evidence="7 13" id="KW-0378">Hydrolase</keyword>
<dbReference type="InterPro" id="IPR001650">
    <property type="entry name" value="Helicase_C-like"/>
</dbReference>
<dbReference type="SUPFAM" id="SSF52540">
    <property type="entry name" value="P-loop containing nucleoside triphosphate hydrolases"/>
    <property type="match status" value="1"/>
</dbReference>
<feature type="short sequence motif" description="Q motif" evidence="12">
    <location>
        <begin position="49"/>
        <end position="75"/>
    </location>
</feature>
<dbReference type="InterPro" id="IPR014014">
    <property type="entry name" value="RNA_helicase_DEAD_Q_motif"/>
</dbReference>
<dbReference type="InterPro" id="IPR000629">
    <property type="entry name" value="RNA-helicase_DEAD-box_CS"/>
</dbReference>
<evidence type="ECO:0000256" key="9">
    <source>
        <dbReference type="ARBA" id="ARBA00022840"/>
    </source>
</evidence>